<gene>
    <name evidence="2" type="ORF">FD01_GL002126</name>
</gene>
<organism evidence="2 3">
    <name type="scientific">Lacticaseibacillus manihotivorans DSM 13343 = JCM 12514</name>
    <dbReference type="NCBI Taxonomy" id="1423769"/>
    <lineage>
        <taxon>Bacteria</taxon>
        <taxon>Bacillati</taxon>
        <taxon>Bacillota</taxon>
        <taxon>Bacilli</taxon>
        <taxon>Lactobacillales</taxon>
        <taxon>Lactobacillaceae</taxon>
        <taxon>Lacticaseibacillus</taxon>
    </lineage>
</organism>
<dbReference type="AlphaFoldDB" id="A0A0R1QAI8"/>
<evidence type="ECO:0000313" key="3">
    <source>
        <dbReference type="Proteomes" id="UP000051790"/>
    </source>
</evidence>
<sequence>MASLRKTGPVAGAAGSKDQQKPLMLLRLKNEPKQTTSFHFLPVKSARTAIKRRFT</sequence>
<dbReference type="EMBL" id="AZEU01000244">
    <property type="protein sequence ID" value="KRL41616.1"/>
    <property type="molecule type" value="Genomic_DNA"/>
</dbReference>
<evidence type="ECO:0000256" key="1">
    <source>
        <dbReference type="SAM" id="MobiDB-lite"/>
    </source>
</evidence>
<evidence type="ECO:0000313" key="2">
    <source>
        <dbReference type="EMBL" id="KRL41616.1"/>
    </source>
</evidence>
<dbReference type="PATRIC" id="fig|1423769.4.peg.2286"/>
<keyword evidence="3" id="KW-1185">Reference proteome</keyword>
<name>A0A0R1QAI8_9LACO</name>
<feature type="region of interest" description="Disordered" evidence="1">
    <location>
        <begin position="1"/>
        <end position="22"/>
    </location>
</feature>
<proteinExistence type="predicted"/>
<dbReference type="Proteomes" id="UP000051790">
    <property type="component" value="Unassembled WGS sequence"/>
</dbReference>
<protein>
    <submittedName>
        <fullName evidence="2">Uncharacterized protein</fullName>
    </submittedName>
</protein>
<comment type="caution">
    <text evidence="2">The sequence shown here is derived from an EMBL/GenBank/DDBJ whole genome shotgun (WGS) entry which is preliminary data.</text>
</comment>
<accession>A0A0R1QAI8</accession>
<reference evidence="2 3" key="1">
    <citation type="journal article" date="2015" name="Genome Announc.">
        <title>Expanding the biotechnology potential of lactobacilli through comparative genomics of 213 strains and associated genera.</title>
        <authorList>
            <person name="Sun Z."/>
            <person name="Harris H.M."/>
            <person name="McCann A."/>
            <person name="Guo C."/>
            <person name="Argimon S."/>
            <person name="Zhang W."/>
            <person name="Yang X."/>
            <person name="Jeffery I.B."/>
            <person name="Cooney J.C."/>
            <person name="Kagawa T.F."/>
            <person name="Liu W."/>
            <person name="Song Y."/>
            <person name="Salvetti E."/>
            <person name="Wrobel A."/>
            <person name="Rasinkangas P."/>
            <person name="Parkhill J."/>
            <person name="Rea M.C."/>
            <person name="O'Sullivan O."/>
            <person name="Ritari J."/>
            <person name="Douillard F.P."/>
            <person name="Paul Ross R."/>
            <person name="Yang R."/>
            <person name="Briner A.E."/>
            <person name="Felis G.E."/>
            <person name="de Vos W.M."/>
            <person name="Barrangou R."/>
            <person name="Klaenhammer T.R."/>
            <person name="Caufield P.W."/>
            <person name="Cui Y."/>
            <person name="Zhang H."/>
            <person name="O'Toole P.W."/>
        </authorList>
    </citation>
    <scope>NUCLEOTIDE SEQUENCE [LARGE SCALE GENOMIC DNA]</scope>
    <source>
        <strain evidence="2 3">DSM 13343</strain>
    </source>
</reference>